<proteinExistence type="predicted"/>
<dbReference type="AlphaFoldDB" id="A0A0E9UU00"/>
<organism evidence="1">
    <name type="scientific">Anguilla anguilla</name>
    <name type="common">European freshwater eel</name>
    <name type="synonym">Muraena anguilla</name>
    <dbReference type="NCBI Taxonomy" id="7936"/>
    <lineage>
        <taxon>Eukaryota</taxon>
        <taxon>Metazoa</taxon>
        <taxon>Chordata</taxon>
        <taxon>Craniata</taxon>
        <taxon>Vertebrata</taxon>
        <taxon>Euteleostomi</taxon>
        <taxon>Actinopterygii</taxon>
        <taxon>Neopterygii</taxon>
        <taxon>Teleostei</taxon>
        <taxon>Anguilliformes</taxon>
        <taxon>Anguillidae</taxon>
        <taxon>Anguilla</taxon>
    </lineage>
</organism>
<sequence>MRLYVQRGWVARVSGNAATWSDEHFQNLLSSSSPVHQMLPAKL</sequence>
<name>A0A0E9UU00_ANGAN</name>
<accession>A0A0E9UU00</accession>
<dbReference type="EMBL" id="GBXM01039872">
    <property type="protein sequence ID" value="JAH68705.1"/>
    <property type="molecule type" value="Transcribed_RNA"/>
</dbReference>
<reference evidence="1" key="2">
    <citation type="journal article" date="2015" name="Fish Shellfish Immunol.">
        <title>Early steps in the European eel (Anguilla anguilla)-Vibrio vulnificus interaction in the gills: Role of the RtxA13 toxin.</title>
        <authorList>
            <person name="Callol A."/>
            <person name="Pajuelo D."/>
            <person name="Ebbesson L."/>
            <person name="Teles M."/>
            <person name="MacKenzie S."/>
            <person name="Amaro C."/>
        </authorList>
    </citation>
    <scope>NUCLEOTIDE SEQUENCE</scope>
</reference>
<evidence type="ECO:0000313" key="1">
    <source>
        <dbReference type="EMBL" id="JAH68705.1"/>
    </source>
</evidence>
<reference evidence="1" key="1">
    <citation type="submission" date="2014-11" db="EMBL/GenBank/DDBJ databases">
        <authorList>
            <person name="Amaro Gonzalez C."/>
        </authorList>
    </citation>
    <scope>NUCLEOTIDE SEQUENCE</scope>
</reference>
<protein>
    <submittedName>
        <fullName evidence="1">Uncharacterized protein</fullName>
    </submittedName>
</protein>